<feature type="transmembrane region" description="Helical" evidence="8">
    <location>
        <begin position="414"/>
        <end position="440"/>
    </location>
</feature>
<dbReference type="Pfam" id="PF00361">
    <property type="entry name" value="Proton_antipo_M"/>
    <property type="match status" value="1"/>
</dbReference>
<feature type="transmembrane region" description="Helical" evidence="8">
    <location>
        <begin position="34"/>
        <end position="51"/>
    </location>
</feature>
<feature type="transmembrane region" description="Helical" evidence="8">
    <location>
        <begin position="110"/>
        <end position="127"/>
    </location>
</feature>
<comment type="subcellular location">
    <subcellularLocation>
        <location evidence="1">Cell membrane</location>
        <topology evidence="1">Multi-pass membrane protein</topology>
    </subcellularLocation>
    <subcellularLocation>
        <location evidence="7">Membrane</location>
        <topology evidence="7">Multi-pass membrane protein</topology>
    </subcellularLocation>
</comment>
<feature type="transmembrane region" description="Helical" evidence="8">
    <location>
        <begin position="640"/>
        <end position="660"/>
    </location>
</feature>
<dbReference type="OrthoDB" id="9807568at2"/>
<evidence type="ECO:0000256" key="2">
    <source>
        <dbReference type="ARBA" id="ARBA00022475"/>
    </source>
</evidence>
<feature type="transmembrane region" description="Helical" evidence="8">
    <location>
        <begin position="77"/>
        <end position="98"/>
    </location>
</feature>
<reference evidence="10 11" key="1">
    <citation type="submission" date="2019-03" db="EMBL/GenBank/DDBJ databases">
        <title>Genomic Encyclopedia of Type Strains, Phase IV (KMG-IV): sequencing the most valuable type-strain genomes for metagenomic binning, comparative biology and taxonomic classification.</title>
        <authorList>
            <person name="Goeker M."/>
        </authorList>
    </citation>
    <scope>NUCLEOTIDE SEQUENCE [LARGE SCALE GENOMIC DNA]</scope>
    <source>
        <strain evidence="10 11">DSM 102940</strain>
    </source>
</reference>
<protein>
    <submittedName>
        <fullName evidence="10">Hydrogenase-4 component B</fullName>
    </submittedName>
</protein>
<evidence type="ECO:0000256" key="1">
    <source>
        <dbReference type="ARBA" id="ARBA00004651"/>
    </source>
</evidence>
<evidence type="ECO:0000256" key="6">
    <source>
        <dbReference type="ARBA" id="ARBA00023136"/>
    </source>
</evidence>
<dbReference type="PANTHER" id="PTHR42682:SF4">
    <property type="entry name" value="NADH-UBIQUINONE_PLASTOQUINONE"/>
    <property type="match status" value="1"/>
</dbReference>
<feature type="transmembrane region" description="Helical" evidence="8">
    <location>
        <begin position="375"/>
        <end position="394"/>
    </location>
</feature>
<dbReference type="AlphaFoldDB" id="A0A4V2SAR5"/>
<organism evidence="10 11">
    <name type="scientific">Marinisporobacter balticus</name>
    <dbReference type="NCBI Taxonomy" id="2018667"/>
    <lineage>
        <taxon>Bacteria</taxon>
        <taxon>Bacillati</taxon>
        <taxon>Bacillota</taxon>
        <taxon>Clostridia</taxon>
        <taxon>Peptostreptococcales</taxon>
        <taxon>Thermotaleaceae</taxon>
        <taxon>Marinisporobacter</taxon>
    </lineage>
</organism>
<dbReference type="InterPro" id="IPR052175">
    <property type="entry name" value="ComplexI-like_HydComp"/>
</dbReference>
<proteinExistence type="predicted"/>
<dbReference type="GO" id="GO:0016491">
    <property type="term" value="F:oxidoreductase activity"/>
    <property type="evidence" value="ECO:0007669"/>
    <property type="project" value="UniProtKB-KW"/>
</dbReference>
<dbReference type="EMBL" id="SLWV01000017">
    <property type="protein sequence ID" value="TCO72660.1"/>
    <property type="molecule type" value="Genomic_DNA"/>
</dbReference>
<evidence type="ECO:0000313" key="11">
    <source>
        <dbReference type="Proteomes" id="UP000294919"/>
    </source>
</evidence>
<feature type="transmembrane region" description="Helical" evidence="8">
    <location>
        <begin position="240"/>
        <end position="262"/>
    </location>
</feature>
<feature type="domain" description="NADH:quinone oxidoreductase/Mrp antiporter transmembrane" evidence="9">
    <location>
        <begin position="127"/>
        <end position="411"/>
    </location>
</feature>
<evidence type="ECO:0000256" key="7">
    <source>
        <dbReference type="RuleBase" id="RU000320"/>
    </source>
</evidence>
<gene>
    <name evidence="10" type="ORF">EV214_11724</name>
</gene>
<feature type="transmembrane region" description="Helical" evidence="8">
    <location>
        <begin position="268"/>
        <end position="290"/>
    </location>
</feature>
<feature type="transmembrane region" description="Helical" evidence="8">
    <location>
        <begin position="508"/>
        <end position="530"/>
    </location>
</feature>
<evidence type="ECO:0000256" key="5">
    <source>
        <dbReference type="ARBA" id="ARBA00023002"/>
    </source>
</evidence>
<accession>A0A4V2SAR5</accession>
<dbReference type="PRINTS" id="PR01434">
    <property type="entry name" value="NADHDHGNASE5"/>
</dbReference>
<dbReference type="InterPro" id="IPR001750">
    <property type="entry name" value="ND/Mrp_TM"/>
</dbReference>
<feature type="transmembrane region" description="Helical" evidence="8">
    <location>
        <begin position="6"/>
        <end position="25"/>
    </location>
</feature>
<keyword evidence="5" id="KW-0560">Oxidoreductase</keyword>
<feature type="transmembrane region" description="Helical" evidence="8">
    <location>
        <begin position="162"/>
        <end position="185"/>
    </location>
</feature>
<feature type="transmembrane region" description="Helical" evidence="8">
    <location>
        <begin position="331"/>
        <end position="355"/>
    </location>
</feature>
<feature type="transmembrane region" description="Helical" evidence="8">
    <location>
        <begin position="297"/>
        <end position="319"/>
    </location>
</feature>
<sequence>MIYQISLLIILMLPGIASFLGWIIGKRSESYRELFNVVMTGIEFLMVILLYRQVMENAIEIFIPDIMGIGLYLKLDAFRYIFVFITTFIWFLTTMYSTQYLIKYKNRNRYYAFFMLTLGSTVGIFLSENILNLFTFFEIMSFTSYALIIHDEDQYAHDAGKSYIGMAIGAGMILLMGLFLLYDYTATLNISELPSKMRTLGNIKYLISGLIIIGFGTKASMFPFHVWLPKAHPAAPTPASAVLSAILIKTGIFGIIVTVVVLMEGDLILSSVILVLGFINMFIGGFLALLQRNIKRILAYSSMSQAGYILVGIGLVGILRQHNTIAIYGTLYHIFNHAIFKVLLFMGAGIIYMILHELSINVIRGFGKNKNLLKIVFFIGLLAIIGMPGFNGFISKTLLHEALLEAENIYESMWWTLAEVIFTVSSGFTIAYLLKIFVAVFMEKDEKYCGQYKNHVRKRALFPMAILGAIIVYVGLRPHVLLPIIEKSLETLHAHGHIDPHFYTYHNIQSSIITIMIGVFIYIGFLRLYLRKNDGEKIFYVNPSLNWVNIEKDIYVPILNITFAATSSIFHFIDRVVVDLVLLVRVGMRKISGMQIRYERPRKERKKNYMDVKYFIEDIGAEFHSLSEVIGKMYKNMNSLSYSVFIVGIVLIMVLSIVVFM</sequence>
<dbReference type="Proteomes" id="UP000294919">
    <property type="component" value="Unassembled WGS sequence"/>
</dbReference>
<evidence type="ECO:0000256" key="8">
    <source>
        <dbReference type="SAM" id="Phobius"/>
    </source>
</evidence>
<name>A0A4V2SAR5_9FIRM</name>
<keyword evidence="6 8" id="KW-0472">Membrane</keyword>
<comment type="caution">
    <text evidence="10">The sequence shown here is derived from an EMBL/GenBank/DDBJ whole genome shotgun (WGS) entry which is preliminary data.</text>
</comment>
<dbReference type="RefSeq" id="WP_132246043.1">
    <property type="nucleotide sequence ID" value="NZ_SLWV01000017.1"/>
</dbReference>
<dbReference type="GO" id="GO:0005886">
    <property type="term" value="C:plasma membrane"/>
    <property type="evidence" value="ECO:0007669"/>
    <property type="project" value="UniProtKB-SubCell"/>
</dbReference>
<keyword evidence="4 8" id="KW-1133">Transmembrane helix</keyword>
<evidence type="ECO:0000256" key="3">
    <source>
        <dbReference type="ARBA" id="ARBA00022692"/>
    </source>
</evidence>
<dbReference type="PANTHER" id="PTHR42682">
    <property type="entry name" value="HYDROGENASE-4 COMPONENT F"/>
    <property type="match status" value="1"/>
</dbReference>
<evidence type="ECO:0000313" key="10">
    <source>
        <dbReference type="EMBL" id="TCO72660.1"/>
    </source>
</evidence>
<feature type="transmembrane region" description="Helical" evidence="8">
    <location>
        <begin position="460"/>
        <end position="476"/>
    </location>
</feature>
<keyword evidence="2" id="KW-1003">Cell membrane</keyword>
<evidence type="ECO:0000259" key="9">
    <source>
        <dbReference type="Pfam" id="PF00361"/>
    </source>
</evidence>
<evidence type="ECO:0000256" key="4">
    <source>
        <dbReference type="ARBA" id="ARBA00022989"/>
    </source>
</evidence>
<keyword evidence="11" id="KW-1185">Reference proteome</keyword>
<keyword evidence="3 7" id="KW-0812">Transmembrane</keyword>
<feature type="transmembrane region" description="Helical" evidence="8">
    <location>
        <begin position="205"/>
        <end position="228"/>
    </location>
</feature>